<feature type="region of interest" description="Disordered" evidence="7">
    <location>
        <begin position="119"/>
        <end position="151"/>
    </location>
</feature>
<dbReference type="EMBL" id="CALNXI010000356">
    <property type="protein sequence ID" value="CAH3025512.1"/>
    <property type="molecule type" value="Genomic_DNA"/>
</dbReference>
<dbReference type="Proteomes" id="UP001159427">
    <property type="component" value="Unassembled WGS sequence"/>
</dbReference>
<gene>
    <name evidence="8" type="ORF">PEVE_00026295</name>
</gene>
<keyword evidence="5 6" id="KW-0968">Cytoplasmic vesicle</keyword>
<evidence type="ECO:0000256" key="7">
    <source>
        <dbReference type="SAM" id="MobiDB-lite"/>
    </source>
</evidence>
<feature type="compositionally biased region" description="Basic and acidic residues" evidence="7">
    <location>
        <begin position="71"/>
        <end position="80"/>
    </location>
</feature>
<dbReference type="PANTHER" id="PTHR10639">
    <property type="entry name" value="CLATHRIN LIGHT CHAIN"/>
    <property type="match status" value="1"/>
</dbReference>
<dbReference type="Pfam" id="PF01086">
    <property type="entry name" value="Clathrin_lg_ch"/>
    <property type="match status" value="1"/>
</dbReference>
<feature type="compositionally biased region" description="Gly residues" evidence="7">
    <location>
        <begin position="26"/>
        <end position="42"/>
    </location>
</feature>
<organism evidence="8 9">
    <name type="scientific">Porites evermanni</name>
    <dbReference type="NCBI Taxonomy" id="104178"/>
    <lineage>
        <taxon>Eukaryota</taxon>
        <taxon>Metazoa</taxon>
        <taxon>Cnidaria</taxon>
        <taxon>Anthozoa</taxon>
        <taxon>Hexacorallia</taxon>
        <taxon>Scleractinia</taxon>
        <taxon>Fungiina</taxon>
        <taxon>Poritidae</taxon>
        <taxon>Porites</taxon>
    </lineage>
</organism>
<evidence type="ECO:0000256" key="6">
    <source>
        <dbReference type="RuleBase" id="RU363137"/>
    </source>
</evidence>
<name>A0ABN8MBT4_9CNID</name>
<proteinExistence type="inferred from homology"/>
<evidence type="ECO:0000256" key="5">
    <source>
        <dbReference type="ARBA" id="ARBA00023329"/>
    </source>
</evidence>
<keyword evidence="4 6" id="KW-0168">Coated pit</keyword>
<evidence type="ECO:0000256" key="1">
    <source>
        <dbReference type="ARBA" id="ARBA00004180"/>
    </source>
</evidence>
<comment type="caution">
    <text evidence="8">The sequence shown here is derived from an EMBL/GenBank/DDBJ whole genome shotgun (WGS) entry which is preliminary data.</text>
</comment>
<sequence>MDNFEEDPAADFLAREQDDLAELGEDFGGGGAETNGLDGFGDSGLETLDNEPVVNGFAEESSHQPVAQLQRDSEPESVRKWREEKAALLSKMDSEEKEQIEEWREKAKKELHDWYERRDEQLGKTQTSNRADEEAFVSDRDDTSSTGHDWERVCRNCDFNPKGTKNTKDVSRMRSIFLQLKQTPLAKD</sequence>
<dbReference type="InterPro" id="IPR000996">
    <property type="entry name" value="Clathrin_L-chain"/>
</dbReference>
<evidence type="ECO:0000256" key="2">
    <source>
        <dbReference type="ARBA" id="ARBA00005263"/>
    </source>
</evidence>
<comment type="similarity">
    <text evidence="2 6">Belongs to the clathrin light chain family.</text>
</comment>
<comment type="subcellular location">
    <subcellularLocation>
        <location evidence="1 6">Cytoplasmic vesicle membrane</location>
        <topology evidence="1 6">Peripheral membrane protein</topology>
        <orientation evidence="1 6">Cytoplasmic side</orientation>
    </subcellularLocation>
    <subcellularLocation>
        <location evidence="6">Membrane</location>
        <location evidence="6">Coated pit</location>
        <topology evidence="6">Peripheral membrane protein</topology>
        <orientation evidence="6">Cytoplasmic side</orientation>
    </subcellularLocation>
    <text evidence="6">Cytoplasmic face of coated pits and vesicles.</text>
</comment>
<dbReference type="PANTHER" id="PTHR10639:SF7">
    <property type="entry name" value="CLATHRIN LIGHT CHAIN"/>
    <property type="match status" value="1"/>
</dbReference>
<feature type="region of interest" description="Disordered" evidence="7">
    <location>
        <begin position="1"/>
        <end position="80"/>
    </location>
</feature>
<comment type="function">
    <text evidence="6">Clathrin is the major protein of the polyhedral coat of coated pits and vesicles.</text>
</comment>
<reference evidence="8 9" key="1">
    <citation type="submission" date="2022-05" db="EMBL/GenBank/DDBJ databases">
        <authorList>
            <consortium name="Genoscope - CEA"/>
            <person name="William W."/>
        </authorList>
    </citation>
    <scope>NUCLEOTIDE SEQUENCE [LARGE SCALE GENOMIC DNA]</scope>
</reference>
<evidence type="ECO:0000256" key="3">
    <source>
        <dbReference type="ARBA" id="ARBA00023136"/>
    </source>
</evidence>
<feature type="compositionally biased region" description="Basic and acidic residues" evidence="7">
    <location>
        <begin position="130"/>
        <end position="151"/>
    </location>
</feature>
<evidence type="ECO:0000313" key="8">
    <source>
        <dbReference type="EMBL" id="CAH3025512.1"/>
    </source>
</evidence>
<evidence type="ECO:0000256" key="4">
    <source>
        <dbReference type="ARBA" id="ARBA00023176"/>
    </source>
</evidence>
<protein>
    <recommendedName>
        <fullName evidence="6">Clathrin light chain</fullName>
    </recommendedName>
</protein>
<accession>A0ABN8MBT4</accession>
<keyword evidence="3 6" id="KW-0472">Membrane</keyword>
<keyword evidence="9" id="KW-1185">Reference proteome</keyword>
<evidence type="ECO:0000313" key="9">
    <source>
        <dbReference type="Proteomes" id="UP001159427"/>
    </source>
</evidence>